<feature type="domain" description="DUF2229" evidence="2">
    <location>
        <begin position="320"/>
        <end position="445"/>
    </location>
</feature>
<dbReference type="PANTHER" id="PTHR32329:SF7">
    <property type="entry name" value="ACTIVATOR OF 2-HYDROXYACYL-COA-HYDRATASE"/>
    <property type="match status" value="1"/>
</dbReference>
<dbReference type="Gene3D" id="3.30.420.40">
    <property type="match status" value="2"/>
</dbReference>
<name>X0RYX0_9ZZZZ</name>
<reference evidence="3" key="1">
    <citation type="journal article" date="2014" name="Front. Microbiol.">
        <title>High frequency of phylogenetically diverse reductive dehalogenase-homologous genes in deep subseafloor sedimentary metagenomes.</title>
        <authorList>
            <person name="Kawai M."/>
            <person name="Futagami T."/>
            <person name="Toyoda A."/>
            <person name="Takaki Y."/>
            <person name="Nishi S."/>
            <person name="Hori S."/>
            <person name="Arai W."/>
            <person name="Tsubouchi T."/>
            <person name="Morono Y."/>
            <person name="Uchiyama I."/>
            <person name="Ito T."/>
            <person name="Fujiyama A."/>
            <person name="Inagaki F."/>
            <person name="Takami H."/>
        </authorList>
    </citation>
    <scope>NUCLEOTIDE SEQUENCE</scope>
    <source>
        <strain evidence="3">Expedition CK06-06</strain>
    </source>
</reference>
<protein>
    <recommendedName>
        <fullName evidence="4">ATPase BadF/BadG/BcrA/BcrD type domain-containing protein</fullName>
    </recommendedName>
</protein>
<dbReference type="InterPro" id="IPR043129">
    <property type="entry name" value="ATPase_NBD"/>
</dbReference>
<dbReference type="EMBL" id="BARS01004161">
    <property type="protein sequence ID" value="GAF73958.1"/>
    <property type="molecule type" value="Genomic_DNA"/>
</dbReference>
<evidence type="ECO:0000259" key="2">
    <source>
        <dbReference type="Pfam" id="PF09989"/>
    </source>
</evidence>
<dbReference type="InterPro" id="IPR018709">
    <property type="entry name" value="CoA_activase_DUF2229"/>
</dbReference>
<feature type="non-terminal residue" evidence="3">
    <location>
        <position position="461"/>
    </location>
</feature>
<comment type="caution">
    <text evidence="3">The sequence shown here is derived from an EMBL/GenBank/DDBJ whole genome shotgun (WGS) entry which is preliminary data.</text>
</comment>
<evidence type="ECO:0000259" key="1">
    <source>
        <dbReference type="Pfam" id="PF01869"/>
    </source>
</evidence>
<dbReference type="Pfam" id="PF09989">
    <property type="entry name" value="DUF2229"/>
    <property type="match status" value="1"/>
</dbReference>
<dbReference type="PANTHER" id="PTHR32329">
    <property type="entry name" value="BIFUNCTIONAL PROTEIN [INCLUDES 2-HYDROXYACYL-COA DEHYDRATASE (N-TER) AND ITS ACTIVATOR DOMAIN (C_TERM)-RELATED"/>
    <property type="match status" value="1"/>
</dbReference>
<feature type="non-terminal residue" evidence="3">
    <location>
        <position position="1"/>
    </location>
</feature>
<evidence type="ECO:0000313" key="3">
    <source>
        <dbReference type="EMBL" id="GAF73958.1"/>
    </source>
</evidence>
<dbReference type="Pfam" id="PF01869">
    <property type="entry name" value="BcrAD_BadFG"/>
    <property type="match status" value="1"/>
</dbReference>
<dbReference type="AlphaFoldDB" id="X0RYX0"/>
<feature type="domain" description="ATPase BadF/BadG/BcrA/BcrD type" evidence="1">
    <location>
        <begin position="9"/>
        <end position="229"/>
    </location>
</feature>
<dbReference type="InterPro" id="IPR002731">
    <property type="entry name" value="ATPase_BadF"/>
</dbReference>
<dbReference type="InterPro" id="IPR051805">
    <property type="entry name" value="Dehydratase_Activator_Redct"/>
</dbReference>
<proteinExistence type="predicted"/>
<gene>
    <name evidence="3" type="ORF">S01H1_08112</name>
</gene>
<organism evidence="3">
    <name type="scientific">marine sediment metagenome</name>
    <dbReference type="NCBI Taxonomy" id="412755"/>
    <lineage>
        <taxon>unclassified sequences</taxon>
        <taxon>metagenomes</taxon>
        <taxon>ecological metagenomes</taxon>
    </lineage>
</organism>
<accession>X0RYX0</accession>
<sequence length="461" mass="49941">YLMTAGRPVEAIKEVFRNLLPDIGDNARIAGVGITGSGRYLVGSFVGADLIKNEITAQTRAAADIDPEADIIEVGGQDSKLVIKRNGVVVDYQMNKACAAGTGSFIDELAEQLGVHVQDGEFATLAFEAPHTIDLGSRCAAFMGQAVASVQQEGVPIEVITASLSNSIAANYLSKVLGNRKLGDKVILTGAVFYNDAVVSAFQRALEGKTTIVPEHKEVSGAIGAALLAKEELGGKGSKFKGFQNVIDSNPKITTFTCKICDMNCTISRMEIPGEKPTFYGSRCDLFDSTISRERMETAFDEREKLLFKEYREKDGTGPTVGIPRALIAYDYAPMLIAFLNELGVNVVLSSKTTKQIMEQAVELSYTDSCFPIKVLHGHAESLKDVDFILYPSAIRMGVKEGDENQKYTCPLVQASPYIIRQALDMGKELLIPTIDFSRGDDLTIDSFADCAVQMEGRIQA</sequence>
<dbReference type="SUPFAM" id="SSF53067">
    <property type="entry name" value="Actin-like ATPase domain"/>
    <property type="match status" value="1"/>
</dbReference>
<evidence type="ECO:0008006" key="4">
    <source>
        <dbReference type="Google" id="ProtNLM"/>
    </source>
</evidence>